<feature type="domain" description="AdoMet activation" evidence="1">
    <location>
        <begin position="153"/>
        <end position="206"/>
    </location>
</feature>
<dbReference type="SUPFAM" id="SSF56507">
    <property type="entry name" value="Methionine synthase activation domain-like"/>
    <property type="match status" value="1"/>
</dbReference>
<protein>
    <recommendedName>
        <fullName evidence="1">AdoMet activation domain-containing protein</fullName>
    </recommendedName>
</protein>
<name>A0A0F9P0P4_9ZZZZ</name>
<accession>A0A0F9P0P4</accession>
<dbReference type="Pfam" id="PF02965">
    <property type="entry name" value="Met_synt_B12"/>
    <property type="match status" value="1"/>
</dbReference>
<dbReference type="InterPro" id="IPR004223">
    <property type="entry name" value="VitB12-dep_Met_synth_activ_dom"/>
</dbReference>
<dbReference type="InterPro" id="IPR037010">
    <property type="entry name" value="VitB12-dep_Met_synth_activ_sf"/>
</dbReference>
<dbReference type="AlphaFoldDB" id="A0A0F9P0P4"/>
<sequence>MPCLEKITLNLIPEKVIKQLHLNKNKDALSIVKELLEIAESLIQLKVFFKVSYISKKGEGIVEIDGQTFSSRVLRKNLDDVERVFPYIITIGKALEDKACSFGDLLKQYCLENIGDMALRSAKQYLVKHLQKQFGLEKLSSMSPGSLPDWPVTEQRPLFSLIGNTEDQIGVRLTDYMLMIPRKSISGILFPTEVTFFSCQLCPRERCPARKAIYDENLKKKYGLADE</sequence>
<proteinExistence type="predicted"/>
<gene>
    <name evidence="2" type="ORF">LCGC14_0885790</name>
</gene>
<evidence type="ECO:0000259" key="1">
    <source>
        <dbReference type="Pfam" id="PF02965"/>
    </source>
</evidence>
<dbReference type="EMBL" id="LAZR01002809">
    <property type="protein sequence ID" value="KKN25335.1"/>
    <property type="molecule type" value="Genomic_DNA"/>
</dbReference>
<evidence type="ECO:0000313" key="2">
    <source>
        <dbReference type="EMBL" id="KKN25335.1"/>
    </source>
</evidence>
<organism evidence="2">
    <name type="scientific">marine sediment metagenome</name>
    <dbReference type="NCBI Taxonomy" id="412755"/>
    <lineage>
        <taxon>unclassified sequences</taxon>
        <taxon>metagenomes</taxon>
        <taxon>ecological metagenomes</taxon>
    </lineage>
</organism>
<comment type="caution">
    <text evidence="2">The sequence shown here is derived from an EMBL/GenBank/DDBJ whole genome shotgun (WGS) entry which is preliminary data.</text>
</comment>
<dbReference type="Gene3D" id="3.40.109.40">
    <property type="match status" value="1"/>
</dbReference>
<reference evidence="2" key="1">
    <citation type="journal article" date="2015" name="Nature">
        <title>Complex archaea that bridge the gap between prokaryotes and eukaryotes.</title>
        <authorList>
            <person name="Spang A."/>
            <person name="Saw J.H."/>
            <person name="Jorgensen S.L."/>
            <person name="Zaremba-Niedzwiedzka K."/>
            <person name="Martijn J."/>
            <person name="Lind A.E."/>
            <person name="van Eijk R."/>
            <person name="Schleper C."/>
            <person name="Guy L."/>
            <person name="Ettema T.J."/>
        </authorList>
    </citation>
    <scope>NUCLEOTIDE SEQUENCE</scope>
</reference>
<dbReference type="GO" id="GO:0008705">
    <property type="term" value="F:methionine synthase activity"/>
    <property type="evidence" value="ECO:0007669"/>
    <property type="project" value="InterPro"/>
</dbReference>